<dbReference type="InterPro" id="IPR051428">
    <property type="entry name" value="Sphingo_Act-Surfact_Prot"/>
</dbReference>
<keyword evidence="2" id="KW-0325">Glycoprotein</keyword>
<protein>
    <submittedName>
        <fullName evidence="7">Saposin B-type domain-containing protein</fullName>
    </submittedName>
</protein>
<dbReference type="SUPFAM" id="SSF47862">
    <property type="entry name" value="Saposin"/>
    <property type="match status" value="2"/>
</dbReference>
<dbReference type="PROSITE" id="PS50015">
    <property type="entry name" value="SAP_B"/>
    <property type="match status" value="2"/>
</dbReference>
<evidence type="ECO:0000313" key="5">
    <source>
        <dbReference type="EMBL" id="VDP76518.1"/>
    </source>
</evidence>
<dbReference type="InterPro" id="IPR008138">
    <property type="entry name" value="SapB_2"/>
</dbReference>
<evidence type="ECO:0000256" key="3">
    <source>
        <dbReference type="SAM" id="SignalP"/>
    </source>
</evidence>
<reference evidence="7" key="1">
    <citation type="submission" date="2016-06" db="UniProtKB">
        <authorList>
            <consortium name="WormBaseParasite"/>
        </authorList>
    </citation>
    <scope>IDENTIFICATION</scope>
</reference>
<keyword evidence="6" id="KW-1185">Reference proteome</keyword>
<sequence length="253" mass="28838">MNLFLSLIAISCSSCSYVLESVKILLAQQSTKSKINVFLNWVCGYLGVYEPEFLRFCESSGGEIEVPLCPFCSYVMDRIKLKLNRNSTLDKFKSVSQAVCLTVSQWNDLCDQIVETDVPMLYHYLTDHFDSRLTCERLAFCLKNANEVYVQPTESLNPAMCLVCKPIVYAMKLFLEQKNTTHEIEQQLDRICDLFPAHSSECKFLVVEYVPKIVRLLTDNVDPQNVCELLRLCGPSDRTPLDTGEMIMPDPSE</sequence>
<proteinExistence type="predicted"/>
<dbReference type="Proteomes" id="UP000272942">
    <property type="component" value="Unassembled WGS sequence"/>
</dbReference>
<feature type="domain" description="Saposin B-type" evidence="4">
    <location>
        <begin position="157"/>
        <end position="237"/>
    </location>
</feature>
<evidence type="ECO:0000259" key="4">
    <source>
        <dbReference type="PROSITE" id="PS50015"/>
    </source>
</evidence>
<dbReference type="SMART" id="SM00741">
    <property type="entry name" value="SapB"/>
    <property type="match status" value="2"/>
</dbReference>
<accession>A0A183AFP4</accession>
<dbReference type="EMBL" id="UZAN01042671">
    <property type="protein sequence ID" value="VDP76518.1"/>
    <property type="molecule type" value="Genomic_DNA"/>
</dbReference>
<name>A0A183AFP4_9TREM</name>
<feature type="domain" description="Saposin B-type" evidence="4">
    <location>
        <begin position="65"/>
        <end position="145"/>
    </location>
</feature>
<organism evidence="7">
    <name type="scientific">Echinostoma caproni</name>
    <dbReference type="NCBI Taxonomy" id="27848"/>
    <lineage>
        <taxon>Eukaryota</taxon>
        <taxon>Metazoa</taxon>
        <taxon>Spiralia</taxon>
        <taxon>Lophotrochozoa</taxon>
        <taxon>Platyhelminthes</taxon>
        <taxon>Trematoda</taxon>
        <taxon>Digenea</taxon>
        <taxon>Plagiorchiida</taxon>
        <taxon>Echinostomata</taxon>
        <taxon>Echinostomatoidea</taxon>
        <taxon>Echinostomatidae</taxon>
        <taxon>Echinostoma</taxon>
    </lineage>
</organism>
<feature type="signal peptide" evidence="3">
    <location>
        <begin position="1"/>
        <end position="15"/>
    </location>
</feature>
<dbReference type="Gene3D" id="1.10.225.10">
    <property type="entry name" value="Saposin-like"/>
    <property type="match status" value="2"/>
</dbReference>
<dbReference type="AlphaFoldDB" id="A0A183AFP4"/>
<dbReference type="WBParaSite" id="ECPE_0000579201-mRNA-1">
    <property type="protein sequence ID" value="ECPE_0000579201-mRNA-1"/>
    <property type="gene ID" value="ECPE_0000579201"/>
</dbReference>
<evidence type="ECO:0000256" key="1">
    <source>
        <dbReference type="ARBA" id="ARBA00023157"/>
    </source>
</evidence>
<dbReference type="PANTHER" id="PTHR11480">
    <property type="entry name" value="SAPOSIN-RELATED"/>
    <property type="match status" value="1"/>
</dbReference>
<gene>
    <name evidence="5" type="ORF">ECPE_LOCUS5779</name>
</gene>
<keyword evidence="1" id="KW-1015">Disulfide bond</keyword>
<feature type="chain" id="PRO_5043138002" evidence="3">
    <location>
        <begin position="16"/>
        <end position="253"/>
    </location>
</feature>
<reference evidence="5 6" key="2">
    <citation type="submission" date="2018-11" db="EMBL/GenBank/DDBJ databases">
        <authorList>
            <consortium name="Pathogen Informatics"/>
        </authorList>
    </citation>
    <scope>NUCLEOTIDE SEQUENCE [LARGE SCALE GENOMIC DNA]</scope>
    <source>
        <strain evidence="5 6">Egypt</strain>
    </source>
</reference>
<dbReference type="InterPro" id="IPR008139">
    <property type="entry name" value="SaposinB_dom"/>
</dbReference>
<dbReference type="Pfam" id="PF03489">
    <property type="entry name" value="SapB_2"/>
    <property type="match status" value="1"/>
</dbReference>
<dbReference type="OrthoDB" id="6257533at2759"/>
<evidence type="ECO:0000313" key="6">
    <source>
        <dbReference type="Proteomes" id="UP000272942"/>
    </source>
</evidence>
<evidence type="ECO:0000256" key="2">
    <source>
        <dbReference type="ARBA" id="ARBA00023180"/>
    </source>
</evidence>
<evidence type="ECO:0000313" key="7">
    <source>
        <dbReference type="WBParaSite" id="ECPE_0000579201-mRNA-1"/>
    </source>
</evidence>
<dbReference type="InterPro" id="IPR011001">
    <property type="entry name" value="Saposin-like"/>
</dbReference>
<keyword evidence="3" id="KW-0732">Signal</keyword>